<evidence type="ECO:0000256" key="1">
    <source>
        <dbReference type="SAM" id="MobiDB-lite"/>
    </source>
</evidence>
<feature type="compositionally biased region" description="Polar residues" evidence="1">
    <location>
        <begin position="57"/>
        <end position="66"/>
    </location>
</feature>
<comment type="caution">
    <text evidence="2">The sequence shown here is derived from an EMBL/GenBank/DDBJ whole genome shotgun (WGS) entry which is preliminary data.</text>
</comment>
<feature type="region of interest" description="Disordered" evidence="1">
    <location>
        <begin position="36"/>
        <end position="66"/>
    </location>
</feature>
<proteinExistence type="predicted"/>
<gene>
    <name evidence="2" type="ORF">DR78_426</name>
</gene>
<organism evidence="2 3">
    <name type="scientific">Francisella philomiragia</name>
    <dbReference type="NCBI Taxonomy" id="28110"/>
    <lineage>
        <taxon>Bacteria</taxon>
        <taxon>Pseudomonadati</taxon>
        <taxon>Pseudomonadota</taxon>
        <taxon>Gammaproteobacteria</taxon>
        <taxon>Thiotrichales</taxon>
        <taxon>Francisellaceae</taxon>
        <taxon>Francisella</taxon>
    </lineage>
</organism>
<dbReference type="AlphaFoldDB" id="A0AAW3DBZ7"/>
<evidence type="ECO:0000313" key="3">
    <source>
        <dbReference type="Proteomes" id="UP000029117"/>
    </source>
</evidence>
<evidence type="ECO:0000313" key="2">
    <source>
        <dbReference type="EMBL" id="KFJ42985.1"/>
    </source>
</evidence>
<sequence length="66" mass="6986">MEDTPLTHRGEFRTMVVAQKPTTPYEVEAMKPWSAPQLQQVGSEPISGKASAPIEGSDTSGVSGPS</sequence>
<accession>A0AAW3DBZ7</accession>
<name>A0AAW3DBZ7_9GAMM</name>
<protein>
    <submittedName>
        <fullName evidence="2">Uncharacterized protein</fullName>
    </submittedName>
</protein>
<dbReference type="Proteomes" id="UP000029117">
    <property type="component" value="Unassembled WGS sequence"/>
</dbReference>
<dbReference type="EMBL" id="JOUE01000006">
    <property type="protein sequence ID" value="KFJ42985.1"/>
    <property type="molecule type" value="Genomic_DNA"/>
</dbReference>
<reference evidence="2 3" key="1">
    <citation type="submission" date="2014-04" db="EMBL/GenBank/DDBJ databases">
        <authorList>
            <person name="Bishop-Lilly K.A."/>
            <person name="Broomall S.M."/>
            <person name="Chain P.S."/>
            <person name="Chertkov O."/>
            <person name="Coyne S.R."/>
            <person name="Daligault H.E."/>
            <person name="Davenport K.W."/>
            <person name="Erkkila T."/>
            <person name="Frey K.G."/>
            <person name="Gibbons H.S."/>
            <person name="Gu W."/>
            <person name="Jaissle J."/>
            <person name="Johnson S.L."/>
            <person name="Koroleva G.I."/>
            <person name="Ladner J.T."/>
            <person name="Lo C.-C."/>
            <person name="Minogue T.D."/>
            <person name="Munk C."/>
            <person name="Palacios G.F."/>
            <person name="Redden C.L."/>
            <person name="Rosenzweig C.N."/>
            <person name="Scholz M.B."/>
            <person name="Teshima H."/>
            <person name="Xu Y."/>
        </authorList>
    </citation>
    <scope>NUCLEOTIDE SEQUENCE [LARGE SCALE GENOMIC DNA]</scope>
    <source>
        <strain evidence="2 3">FAJ</strain>
    </source>
</reference>